<dbReference type="PANTHER" id="PTHR30557:SF1">
    <property type="entry name" value="PHOSPHOMETHYLPYRIMIDINE SYNTHASE, CHLOROPLASTIC"/>
    <property type="match status" value="1"/>
</dbReference>
<dbReference type="EMBL" id="JBEOME010000008">
    <property type="protein sequence ID" value="MER3122434.1"/>
    <property type="molecule type" value="Genomic_DNA"/>
</dbReference>
<feature type="binding site" evidence="10">
    <location>
        <position position="462"/>
    </location>
    <ligand>
        <name>Zn(2+)</name>
        <dbReference type="ChEBI" id="CHEBI:29105"/>
    </ligand>
</feature>
<keyword evidence="2 10" id="KW-0004">4Fe-4S</keyword>
<evidence type="ECO:0000259" key="11">
    <source>
        <dbReference type="Pfam" id="PF13667"/>
    </source>
</evidence>
<dbReference type="Pfam" id="PF01964">
    <property type="entry name" value="ThiC_Rad_SAM"/>
    <property type="match status" value="1"/>
</dbReference>
<dbReference type="NCBIfam" id="TIGR00190">
    <property type="entry name" value="thiC"/>
    <property type="match status" value="1"/>
</dbReference>
<keyword evidence="8 10" id="KW-0411">Iron-sulfur</keyword>
<feature type="binding site" evidence="10">
    <location>
        <begin position="355"/>
        <end position="358"/>
    </location>
    <ligand>
        <name>substrate</name>
    </ligand>
</feature>
<keyword evidence="6 10" id="KW-0784">Thiamine biosynthesis</keyword>
<keyword evidence="7 10" id="KW-0408">Iron</keyword>
<dbReference type="SFLD" id="SFLDG01114">
    <property type="entry name" value="phosphomethylpyrimidine_syntha"/>
    <property type="match status" value="1"/>
</dbReference>
<protein>
    <recommendedName>
        <fullName evidence="10">Phosphomethylpyrimidine synthase</fullName>
        <ecNumber evidence="10">4.1.99.17</ecNumber>
    </recommendedName>
    <alternativeName>
        <fullName evidence="10">Hydroxymethylpyrimidine phosphate synthase</fullName>
        <shortName evidence="10">HMP-P synthase</shortName>
        <shortName evidence="10">HMP-phosphate synthase</shortName>
        <shortName evidence="10">HMPP synthase</shortName>
    </alternativeName>
    <alternativeName>
        <fullName evidence="10">Thiamine biosynthesis protein ThiC</fullName>
    </alternativeName>
</protein>
<evidence type="ECO:0000313" key="13">
    <source>
        <dbReference type="Proteomes" id="UP001467674"/>
    </source>
</evidence>
<feature type="binding site" evidence="10">
    <location>
        <position position="258"/>
    </location>
    <ligand>
        <name>substrate</name>
    </ligand>
</feature>
<gene>
    <name evidence="10 12" type="primary">thiC</name>
    <name evidence="12" type="ORF">ABQG71_14665</name>
</gene>
<comment type="pathway">
    <text evidence="10">Cofactor biosynthesis; thiamine diphosphate biosynthesis.</text>
</comment>
<comment type="catalytic activity">
    <reaction evidence="10">
        <text>5-amino-1-(5-phospho-beta-D-ribosyl)imidazole + S-adenosyl-L-methionine = 4-amino-2-methyl-5-(phosphooxymethyl)pyrimidine + CO + 5'-deoxyadenosine + formate + L-methionine + 3 H(+)</text>
        <dbReference type="Rhea" id="RHEA:24840"/>
        <dbReference type="ChEBI" id="CHEBI:15378"/>
        <dbReference type="ChEBI" id="CHEBI:15740"/>
        <dbReference type="ChEBI" id="CHEBI:17245"/>
        <dbReference type="ChEBI" id="CHEBI:17319"/>
        <dbReference type="ChEBI" id="CHEBI:57844"/>
        <dbReference type="ChEBI" id="CHEBI:58354"/>
        <dbReference type="ChEBI" id="CHEBI:59789"/>
        <dbReference type="ChEBI" id="CHEBI:137981"/>
        <dbReference type="EC" id="4.1.99.17"/>
    </reaction>
</comment>
<evidence type="ECO:0000256" key="1">
    <source>
        <dbReference type="ARBA" id="ARBA00003175"/>
    </source>
</evidence>
<evidence type="ECO:0000256" key="7">
    <source>
        <dbReference type="ARBA" id="ARBA00023004"/>
    </source>
</evidence>
<dbReference type="InterPro" id="IPR002817">
    <property type="entry name" value="ThiC/BzaA/B"/>
</dbReference>
<comment type="function">
    <text evidence="1 10">Catalyzes the synthesis of the hydroxymethylpyrimidine phosphate (HMP-P) moiety of thiamine from aminoimidazole ribotide (AIR) in a radical S-adenosyl-L-methionine (SAM)-dependent reaction.</text>
</comment>
<feature type="binding site" evidence="10">
    <location>
        <position position="545"/>
    </location>
    <ligand>
        <name>[4Fe-4S] cluster</name>
        <dbReference type="ChEBI" id="CHEBI:49883"/>
        <note>4Fe-4S-S-AdoMet</note>
    </ligand>
</feature>
<reference evidence="12 13" key="1">
    <citation type="submission" date="2024-06" db="EMBL/GenBank/DDBJ databases">
        <title>Construction of an artificial bacterial consortium using nitrogen cycle bacteria from Cuatro Cienegas Basin and a mangrove forest.</title>
        <authorList>
            <person name="Aguilera-Najera D."/>
            <person name="Marquez-Cianci L."/>
            <person name="Martinez-Perez E."/>
            <person name="Rosas-Barrera M."/>
            <person name="Rodriguez-Cruz U.E."/>
            <person name="Tapia-Lopez R."/>
            <person name="Eguiarte L.E."/>
            <person name="Souza-Saldivar V."/>
        </authorList>
    </citation>
    <scope>NUCLEOTIDE SEQUENCE [LARGE SCALE GENOMIC DNA]</scope>
    <source>
        <strain evidence="12 13">S14-15</strain>
    </source>
</reference>
<feature type="binding site" evidence="10">
    <location>
        <begin position="314"/>
        <end position="316"/>
    </location>
    <ligand>
        <name>substrate</name>
    </ligand>
</feature>
<proteinExistence type="inferred from homology"/>
<evidence type="ECO:0000256" key="6">
    <source>
        <dbReference type="ARBA" id="ARBA00022977"/>
    </source>
</evidence>
<feature type="binding site" evidence="10">
    <location>
        <position position="200"/>
    </location>
    <ligand>
        <name>substrate</name>
    </ligand>
</feature>
<comment type="similarity">
    <text evidence="10">Belongs to the ThiC family.</text>
</comment>
<evidence type="ECO:0000256" key="3">
    <source>
        <dbReference type="ARBA" id="ARBA00022691"/>
    </source>
</evidence>
<dbReference type="GO" id="GO:0070284">
    <property type="term" value="F:phosphomethylpyrimidine synthase activity"/>
    <property type="evidence" value="ECO:0007669"/>
    <property type="project" value="UniProtKB-EC"/>
</dbReference>
<evidence type="ECO:0000256" key="5">
    <source>
        <dbReference type="ARBA" id="ARBA00022833"/>
    </source>
</evidence>
<feature type="binding site" evidence="10">
    <location>
        <position position="421"/>
    </location>
    <ligand>
        <name>substrate</name>
    </ligand>
</feature>
<evidence type="ECO:0000256" key="8">
    <source>
        <dbReference type="ARBA" id="ARBA00023014"/>
    </source>
</evidence>
<dbReference type="NCBIfam" id="NF006763">
    <property type="entry name" value="PRK09284.1"/>
    <property type="match status" value="1"/>
</dbReference>
<keyword evidence="3 10" id="KW-0949">S-adenosyl-L-methionine</keyword>
<keyword evidence="13" id="KW-1185">Reference proteome</keyword>
<name>A0ABV1S7F7_BACAB</name>
<feature type="domain" description="ThiC-associated" evidence="11">
    <location>
        <begin position="17"/>
        <end position="93"/>
    </location>
</feature>
<evidence type="ECO:0000256" key="9">
    <source>
        <dbReference type="ARBA" id="ARBA00023239"/>
    </source>
</evidence>
<dbReference type="NCBIfam" id="NF009895">
    <property type="entry name" value="PRK13352.1"/>
    <property type="match status" value="1"/>
</dbReference>
<accession>A0ABV1S7F7</accession>
<comment type="cofactor">
    <cofactor evidence="10">
        <name>[4Fe-4S] cluster</name>
        <dbReference type="ChEBI" id="CHEBI:49883"/>
    </cofactor>
    <text evidence="10">Binds 1 [4Fe-4S] cluster per subunit. The cluster is coordinated with 3 cysteines and an exchangeable S-adenosyl-L-methionine.</text>
</comment>
<dbReference type="HAMAP" id="MF_00089">
    <property type="entry name" value="ThiC"/>
    <property type="match status" value="1"/>
</dbReference>
<keyword evidence="9 10" id="KW-0456">Lyase</keyword>
<keyword evidence="4 10" id="KW-0479">Metal-binding</keyword>
<dbReference type="InterPro" id="IPR025747">
    <property type="entry name" value="ThiC-associated_dom"/>
</dbReference>
<evidence type="ECO:0000256" key="4">
    <source>
        <dbReference type="ARBA" id="ARBA00022723"/>
    </source>
</evidence>
<feature type="binding site" evidence="10">
    <location>
        <position position="550"/>
    </location>
    <ligand>
        <name>[4Fe-4S] cluster</name>
        <dbReference type="ChEBI" id="CHEBI:49883"/>
        <note>4Fe-4S-S-AdoMet</note>
    </ligand>
</feature>
<sequence length="586" mass="65828">MNEKTNVPSTQSLLSNFEGSRKVYEQGSRPDILVPKREIVLTNTVTQAGDIQNEPIRVYDTSGPYTDAEAHIDVTKGLKRLRSAWIKEREDTESYEGRQVKPEDNGYRLNGKESFQAAHTDFHHVPLRGKQGACVTQMHYAKKGIITPEMEFIALREQLSPEFVREEVASGRAVIPANINHSESEPMIIGKNFHVKINANIGNSAVTSSIEEEVEKMTWAIRWGADTMMDLSTGKDIHTTREWIIRNCPVPVGTVPIYQALEKVNGIAENLTWEVYRDTLIEQAEQGVDYFTIHAGVLLRNIPLTVDRVTGIVSRGGAIMARWCLAHHQENFLYTHFEEICEIMKTYDIAFSLGDGLRPGSIADANDEAQFAELETLGELTEIAWKHDVQVMIEGPGHVPMDKIKENVDKQMEICKEAPFYTLGPLTTDIAPGYDHITSAIGAAMIGWYGTAMLCYVTPKEHLGLPNKEDVREGVIAYKIAAHAADVAKGHPAAQKRDDALSKARFEFRWRDQFHLSLDPERALAFHDETLPAEGAKTAHFCSMCGPKFCSMKISHDIRNQSEEVKREMEKKAKEFINQGSQIYQS</sequence>
<comment type="caution">
    <text evidence="12">The sequence shown here is derived from an EMBL/GenBank/DDBJ whole genome shotgun (WGS) entry which is preliminary data.</text>
</comment>
<dbReference type="SFLD" id="SFLDF00407">
    <property type="entry name" value="phosphomethylpyrimidine_syntha"/>
    <property type="match status" value="1"/>
</dbReference>
<dbReference type="InterPro" id="IPR037509">
    <property type="entry name" value="ThiC"/>
</dbReference>
<dbReference type="EC" id="4.1.99.17" evidence="10"/>
<keyword evidence="5 10" id="KW-0862">Zinc</keyword>
<organism evidence="12 13">
    <name type="scientific">Bacillus altitudinis</name>
    <dbReference type="NCBI Taxonomy" id="293387"/>
    <lineage>
        <taxon>Bacteria</taxon>
        <taxon>Bacillati</taxon>
        <taxon>Bacillota</taxon>
        <taxon>Bacilli</taxon>
        <taxon>Bacillales</taxon>
        <taxon>Bacillaceae</taxon>
        <taxon>Bacillus</taxon>
    </lineage>
</organism>
<evidence type="ECO:0000313" key="12">
    <source>
        <dbReference type="EMBL" id="MER3122434.1"/>
    </source>
</evidence>
<evidence type="ECO:0000256" key="2">
    <source>
        <dbReference type="ARBA" id="ARBA00022485"/>
    </source>
</evidence>
<dbReference type="PANTHER" id="PTHR30557">
    <property type="entry name" value="THIAMINE BIOSYNTHESIS PROTEIN THIC"/>
    <property type="match status" value="1"/>
</dbReference>
<dbReference type="SFLD" id="SFLDS00113">
    <property type="entry name" value="Radical_SAM_Phosphomethylpyrim"/>
    <property type="match status" value="1"/>
</dbReference>
<dbReference type="Gene3D" id="3.20.20.540">
    <property type="entry name" value="Radical SAM ThiC family, central domain"/>
    <property type="match status" value="1"/>
</dbReference>
<dbReference type="Pfam" id="PF13667">
    <property type="entry name" value="ThiC-associated"/>
    <property type="match status" value="1"/>
</dbReference>
<dbReference type="InterPro" id="IPR038521">
    <property type="entry name" value="ThiC/Bza_core_dom"/>
</dbReference>
<feature type="binding site" evidence="10">
    <location>
        <position position="229"/>
    </location>
    <ligand>
        <name>substrate</name>
    </ligand>
</feature>
<evidence type="ECO:0000256" key="10">
    <source>
        <dbReference type="HAMAP-Rule" id="MF_00089"/>
    </source>
</evidence>
<feature type="binding site" evidence="10">
    <location>
        <position position="394"/>
    </location>
    <ligand>
        <name>substrate</name>
    </ligand>
</feature>
<dbReference type="RefSeq" id="WP_336750309.1">
    <property type="nucleotide sequence ID" value="NZ_JBBCYP010000007.1"/>
</dbReference>
<dbReference type="Proteomes" id="UP001467674">
    <property type="component" value="Unassembled WGS sequence"/>
</dbReference>
<feature type="binding site" evidence="10">
    <location>
        <position position="542"/>
    </location>
    <ligand>
        <name>[4Fe-4S] cluster</name>
        <dbReference type="ChEBI" id="CHEBI:49883"/>
        <note>4Fe-4S-S-AdoMet</note>
    </ligand>
</feature>
<dbReference type="Gene3D" id="6.10.250.620">
    <property type="match status" value="1"/>
</dbReference>
<feature type="binding site" evidence="10">
    <location>
        <position position="294"/>
    </location>
    <ligand>
        <name>substrate</name>
    </ligand>
</feature>
<feature type="binding site" evidence="10">
    <location>
        <position position="398"/>
    </location>
    <ligand>
        <name>Zn(2+)</name>
        <dbReference type="ChEBI" id="CHEBI:29105"/>
    </ligand>
</feature>